<dbReference type="InterPro" id="IPR038729">
    <property type="entry name" value="Rad50/SbcC_AAA"/>
</dbReference>
<dbReference type="InterPro" id="IPR027417">
    <property type="entry name" value="P-loop_NTPase"/>
</dbReference>
<dbReference type="PANTHER" id="PTHR43581">
    <property type="entry name" value="ATP/GTP PHOSPHATASE"/>
    <property type="match status" value="1"/>
</dbReference>
<dbReference type="InterPro" id="IPR003593">
    <property type="entry name" value="AAA+_ATPase"/>
</dbReference>
<dbReference type="SUPFAM" id="SSF52540">
    <property type="entry name" value="P-loop containing nucleoside triphosphate hydrolases"/>
    <property type="match status" value="1"/>
</dbReference>
<dbReference type="EMBL" id="CP056041">
    <property type="protein sequence ID" value="QKZ23813.1"/>
    <property type="molecule type" value="Genomic_DNA"/>
</dbReference>
<dbReference type="Pfam" id="PF13476">
    <property type="entry name" value="AAA_23"/>
    <property type="match status" value="1"/>
</dbReference>
<dbReference type="PANTHER" id="PTHR43581:SF2">
    <property type="entry name" value="EXCINUCLEASE ATPASE SUBUNIT"/>
    <property type="match status" value="1"/>
</dbReference>
<dbReference type="RefSeq" id="WP_176578428.1">
    <property type="nucleotide sequence ID" value="NZ_CBDRGH010000060.1"/>
</dbReference>
<evidence type="ECO:0000313" key="2">
    <source>
        <dbReference type="EMBL" id="QKZ23813.1"/>
    </source>
</evidence>
<dbReference type="SMART" id="SM00382">
    <property type="entry name" value="AAA"/>
    <property type="match status" value="1"/>
</dbReference>
<dbReference type="Pfam" id="PF13304">
    <property type="entry name" value="AAA_21"/>
    <property type="match status" value="1"/>
</dbReference>
<dbReference type="Proteomes" id="UP000509418">
    <property type="component" value="Chromosome"/>
</dbReference>
<protein>
    <submittedName>
        <fullName evidence="2">AAA family ATPase</fullName>
    </submittedName>
</protein>
<name>A0A7H8TJW0_STRCX</name>
<keyword evidence="3" id="KW-1185">Reference proteome</keyword>
<proteinExistence type="predicted"/>
<evidence type="ECO:0000259" key="1">
    <source>
        <dbReference type="SMART" id="SM00382"/>
    </source>
</evidence>
<dbReference type="GO" id="GO:0016887">
    <property type="term" value="F:ATP hydrolysis activity"/>
    <property type="evidence" value="ECO:0007669"/>
    <property type="project" value="InterPro"/>
</dbReference>
<dbReference type="InterPro" id="IPR051396">
    <property type="entry name" value="Bact_Antivir_Def_Nuclease"/>
</dbReference>
<dbReference type="InterPro" id="IPR003959">
    <property type="entry name" value="ATPase_AAA_core"/>
</dbReference>
<gene>
    <name evidence="2" type="ORF">HUT05_44535</name>
</gene>
<dbReference type="GO" id="GO:0006302">
    <property type="term" value="P:double-strand break repair"/>
    <property type="evidence" value="ECO:0007669"/>
    <property type="project" value="InterPro"/>
</dbReference>
<dbReference type="REBASE" id="406051">
    <property type="entry name" value="Sch2069ORF44535P"/>
</dbReference>
<organism evidence="2 3">
    <name type="scientific">Streptomyces chartreusis</name>
    <dbReference type="NCBI Taxonomy" id="1969"/>
    <lineage>
        <taxon>Bacteria</taxon>
        <taxon>Bacillati</taxon>
        <taxon>Actinomycetota</taxon>
        <taxon>Actinomycetes</taxon>
        <taxon>Kitasatosporales</taxon>
        <taxon>Streptomycetaceae</taxon>
        <taxon>Streptomyces</taxon>
    </lineage>
</organism>
<feature type="domain" description="AAA+ ATPase" evidence="1">
    <location>
        <begin position="27"/>
        <end position="361"/>
    </location>
</feature>
<reference evidence="2 3" key="1">
    <citation type="submission" date="2020-06" db="EMBL/GenBank/DDBJ databases">
        <title>Genome mining for natural products.</title>
        <authorList>
            <person name="Zhang B."/>
            <person name="Shi J."/>
            <person name="Ge H."/>
        </authorList>
    </citation>
    <scope>NUCLEOTIDE SEQUENCE [LARGE SCALE GENOMIC DNA]</scope>
    <source>
        <strain evidence="2 3">NA02069</strain>
    </source>
</reference>
<evidence type="ECO:0000313" key="3">
    <source>
        <dbReference type="Proteomes" id="UP000509418"/>
    </source>
</evidence>
<dbReference type="Gene3D" id="3.40.50.300">
    <property type="entry name" value="P-loop containing nucleotide triphosphate hydrolases"/>
    <property type="match status" value="2"/>
</dbReference>
<dbReference type="GO" id="GO:0005524">
    <property type="term" value="F:ATP binding"/>
    <property type="evidence" value="ECO:0007669"/>
    <property type="project" value="InterPro"/>
</dbReference>
<sequence length="454" mass="50391">MYITRVQLENIKGFSRRRAVDLKLPGRSGWIVLAGRNSSGKSTLLQAIALALGGPNVVRGLNADFAGWITHRSLTGRVAVRVTSDPRADTFVHRGVRREAGMLLGLEWTRPPRSTSSRGVQRLEMAPLEDVPDAGAYGPWAENPRGWFCAGYGPFRRLTGVVGAAHSRDTAPPEPLATLFQENASLAESVRWAVDLHHRKLEEEQARREGEEREEVAGPLLGTVLALLRDGLLPDAYRVQRITADGLWVSEQGRKAQFPLREMSDGYRTVAALVLDIVRQIHGRYGYLETGPTSSGGTAVLQPGVVLIDEVDAHLHVTWQRRIGDWLRAHFPRVQFIVTSHSPYICQAADEDALIRLPGPAEAESPAVVSEDLYRRVVYGSGDDAALSELFGLETPFSSRAERQRRRLVELERKVYARTASAEEKDEYRELAQLLTSSVQTRVAEVAARLEQDR</sequence>
<accession>A0A7H8TJW0</accession>
<dbReference type="AlphaFoldDB" id="A0A7H8TJW0"/>